<evidence type="ECO:0000313" key="3">
    <source>
        <dbReference type="Proteomes" id="UP000007800"/>
    </source>
</evidence>
<evidence type="ECO:0000313" key="2">
    <source>
        <dbReference type="EMBL" id="EER18526.1"/>
    </source>
</evidence>
<dbReference type="RefSeq" id="XP_002786730.1">
    <property type="nucleotide sequence ID" value="XM_002786684.1"/>
</dbReference>
<name>C5KAJ0_PERM5</name>
<protein>
    <submittedName>
        <fullName evidence="2">Uncharacterized protein</fullName>
    </submittedName>
</protein>
<dbReference type="EMBL" id="GG671784">
    <property type="protein sequence ID" value="EER18526.1"/>
    <property type="molecule type" value="Genomic_DNA"/>
</dbReference>
<proteinExistence type="predicted"/>
<dbReference type="AlphaFoldDB" id="C5KAJ0"/>
<evidence type="ECO:0000256" key="1">
    <source>
        <dbReference type="SAM" id="SignalP"/>
    </source>
</evidence>
<feature type="chain" id="PRO_5002951783" evidence="1">
    <location>
        <begin position="18"/>
        <end position="63"/>
    </location>
</feature>
<gene>
    <name evidence="2" type="ORF">Pmar_PMAR004391</name>
</gene>
<organism evidence="3">
    <name type="scientific">Perkinsus marinus (strain ATCC 50983 / TXsc)</name>
    <dbReference type="NCBI Taxonomy" id="423536"/>
    <lineage>
        <taxon>Eukaryota</taxon>
        <taxon>Sar</taxon>
        <taxon>Alveolata</taxon>
        <taxon>Perkinsozoa</taxon>
        <taxon>Perkinsea</taxon>
        <taxon>Perkinsida</taxon>
        <taxon>Perkinsidae</taxon>
        <taxon>Perkinsus</taxon>
    </lineage>
</organism>
<keyword evidence="3" id="KW-1185">Reference proteome</keyword>
<feature type="signal peptide" evidence="1">
    <location>
        <begin position="1"/>
        <end position="17"/>
    </location>
</feature>
<dbReference type="InParanoid" id="C5KAJ0"/>
<sequence length="63" mass="6706">MVKIICMLIAILDVFQAEDTQPHLRALKNSPCAPSACGSGCDPKVCTCTGDHFLSPCICTCYA</sequence>
<accession>C5KAJ0</accession>
<dbReference type="Proteomes" id="UP000007800">
    <property type="component" value="Unassembled WGS sequence"/>
</dbReference>
<reference evidence="2 3" key="1">
    <citation type="submission" date="2008-07" db="EMBL/GenBank/DDBJ databases">
        <authorList>
            <person name="El-Sayed N."/>
            <person name="Caler E."/>
            <person name="Inman J."/>
            <person name="Amedeo P."/>
            <person name="Hass B."/>
            <person name="Wortman J."/>
        </authorList>
    </citation>
    <scope>NUCLEOTIDE SEQUENCE [LARGE SCALE GENOMIC DNA]</scope>
    <source>
        <strain evidence="3">ATCC 50983 / TXsc</strain>
    </source>
</reference>
<keyword evidence="1" id="KW-0732">Signal</keyword>
<dbReference type="GeneID" id="9049542"/>